<reference evidence="2" key="1">
    <citation type="journal article" date="2013" name="Nat. Genet.">
        <title>The duck genome and transcriptome provide insight into an avian influenza virus reservoir species.</title>
        <authorList>
            <person name="Huang Y."/>
            <person name="Li Y."/>
            <person name="Burt D.W."/>
            <person name="Chen H."/>
            <person name="Zhang Y."/>
            <person name="Qian W."/>
            <person name="Kim H."/>
            <person name="Gan S."/>
            <person name="Zhao Y."/>
            <person name="Li J."/>
            <person name="Yi K."/>
            <person name="Feng H."/>
            <person name="Zhu P."/>
            <person name="Li B."/>
            <person name="Liu Q."/>
            <person name="Fairley S."/>
            <person name="Magor K.E."/>
            <person name="Du Z."/>
            <person name="Hu X."/>
            <person name="Goodman L."/>
            <person name="Tafer H."/>
            <person name="Vignal A."/>
            <person name="Lee T."/>
            <person name="Kim K.W."/>
            <person name="Sheng Z."/>
            <person name="An Y."/>
            <person name="Searle S."/>
            <person name="Herrero J."/>
            <person name="Groenen M.A."/>
            <person name="Crooijmans R.P."/>
            <person name="Faraut T."/>
            <person name="Cai Q."/>
            <person name="Webster R.G."/>
            <person name="Aldridge J.R."/>
            <person name="Warren W.C."/>
            <person name="Bartschat S."/>
            <person name="Kehr S."/>
            <person name="Marz M."/>
            <person name="Stadler P.F."/>
            <person name="Smith J."/>
            <person name="Kraus R.H."/>
            <person name="Zhao Y."/>
            <person name="Ren L."/>
            <person name="Fei J."/>
            <person name="Morisson M."/>
            <person name="Kaiser P."/>
            <person name="Griffin D.K."/>
            <person name="Rao M."/>
            <person name="Pitel F."/>
            <person name="Wang J."/>
            <person name="Li N."/>
        </authorList>
    </citation>
    <scope>NUCLEOTIDE SEQUENCE [LARGE SCALE GENOMIC DNA]</scope>
</reference>
<dbReference type="Proteomes" id="UP000296049">
    <property type="component" value="Unassembled WGS sequence"/>
</dbReference>
<dbReference type="EMBL" id="KB742929">
    <property type="protein sequence ID" value="EOB02772.1"/>
    <property type="molecule type" value="Genomic_DNA"/>
</dbReference>
<gene>
    <name evidence="1" type="ORF">Anapl_00889</name>
</gene>
<sequence>MAGDQAVAAEATGMGLPEVYHARADLGSMVGSQSYARTRGARKLSAPASTPGWASGLPAAKGSPRVRHFCLSVPGITLQLEADCSASSSRRRAGPQGLSEQMRTKSFAVCKCWADVFPPLTGSFYILITVEEKAEESRDLAVLQGTPIHSRQRQPLAVVVHELLQLCRRWAGSWAAAPASSLAAQRQHRKESRPLYFAVQT</sequence>
<dbReference type="AlphaFoldDB" id="R0JZL7"/>
<evidence type="ECO:0000313" key="1">
    <source>
        <dbReference type="EMBL" id="EOB02772.1"/>
    </source>
</evidence>
<evidence type="ECO:0000313" key="2">
    <source>
        <dbReference type="Proteomes" id="UP000296049"/>
    </source>
</evidence>
<protein>
    <submittedName>
        <fullName evidence="1">Uncharacterized protein</fullName>
    </submittedName>
</protein>
<accession>R0JZL7</accession>
<name>R0JZL7_ANAPL</name>
<proteinExistence type="predicted"/>
<keyword evidence="2" id="KW-1185">Reference proteome</keyword>
<organism evidence="1 2">
    <name type="scientific">Anas platyrhynchos</name>
    <name type="common">Mallard</name>
    <name type="synonym">Anas boschas</name>
    <dbReference type="NCBI Taxonomy" id="8839"/>
    <lineage>
        <taxon>Eukaryota</taxon>
        <taxon>Metazoa</taxon>
        <taxon>Chordata</taxon>
        <taxon>Craniata</taxon>
        <taxon>Vertebrata</taxon>
        <taxon>Euteleostomi</taxon>
        <taxon>Archelosauria</taxon>
        <taxon>Archosauria</taxon>
        <taxon>Dinosauria</taxon>
        <taxon>Saurischia</taxon>
        <taxon>Theropoda</taxon>
        <taxon>Coelurosauria</taxon>
        <taxon>Aves</taxon>
        <taxon>Neognathae</taxon>
        <taxon>Galloanserae</taxon>
        <taxon>Anseriformes</taxon>
        <taxon>Anatidae</taxon>
        <taxon>Anatinae</taxon>
        <taxon>Anas</taxon>
    </lineage>
</organism>